<dbReference type="SUPFAM" id="SSF82057">
    <property type="entry name" value="Prokaryotic SH3-related domain"/>
    <property type="match status" value="1"/>
</dbReference>
<dbReference type="AlphaFoldDB" id="A0A3D8TVJ0"/>
<sequence>MLRNAYLEFTAPSPAYDNEKQHFISKLVPHAQQIQKEHNILTSVTLAQAILESNWGKSELALKANNLFGVKGSAGAPLINMTTKEFQDGKWIEIKANFRKYASFDESLDDHANLFLNGTSWSKNKYRAVIDAADYKTAAKAIMDAGYATDPTYASKLMALIEDYDLTSYDQVGAKVIRNQLAGYKAKVKKDAEGIVYGMPYGLPGATKNEDLAFYARDTLNVLRVADTTNGKWVQFAVDGKTAGWVNADLIQRK</sequence>
<dbReference type="InterPro" id="IPR038200">
    <property type="entry name" value="GW_dom_sf"/>
</dbReference>
<dbReference type="EMBL" id="LARY01000001">
    <property type="protein sequence ID" value="RDX03031.1"/>
    <property type="molecule type" value="Genomic_DNA"/>
</dbReference>
<evidence type="ECO:0000313" key="8">
    <source>
        <dbReference type="Proteomes" id="UP000257055"/>
    </source>
</evidence>
<feature type="domain" description="GW" evidence="6">
    <location>
        <begin position="178"/>
        <end position="254"/>
    </location>
</feature>
<dbReference type="InterPro" id="IPR051056">
    <property type="entry name" value="Glycosyl_Hydrolase_73"/>
</dbReference>
<organism evidence="7 8">
    <name type="scientific">Listeria kieliensis</name>
    <dbReference type="NCBI Taxonomy" id="1621700"/>
    <lineage>
        <taxon>Bacteria</taxon>
        <taxon>Bacillati</taxon>
        <taxon>Bacillota</taxon>
        <taxon>Bacilli</taxon>
        <taxon>Bacillales</taxon>
        <taxon>Listeriaceae</taxon>
        <taxon>Listeria</taxon>
    </lineage>
</organism>
<keyword evidence="5" id="KW-0961">Cell wall biogenesis/degradation</keyword>
<evidence type="ECO:0000313" key="7">
    <source>
        <dbReference type="EMBL" id="RDX03031.1"/>
    </source>
</evidence>
<comment type="caution">
    <text evidence="7">The sequence shown here is derived from an EMBL/GenBank/DDBJ whole genome shotgun (WGS) entry which is preliminary data.</text>
</comment>
<keyword evidence="4" id="KW-0378">Hydrolase</keyword>
<keyword evidence="2" id="KW-0964">Secreted</keyword>
<accession>A0A3D8TVJ0</accession>
<dbReference type="NCBIfam" id="NF033202">
    <property type="entry name" value="GW_glycos_SH3"/>
    <property type="match status" value="1"/>
</dbReference>
<comment type="subcellular location">
    <subcellularLocation>
        <location evidence="1">Secreted</location>
    </subcellularLocation>
</comment>
<evidence type="ECO:0000256" key="5">
    <source>
        <dbReference type="ARBA" id="ARBA00023316"/>
    </source>
</evidence>
<evidence type="ECO:0000256" key="1">
    <source>
        <dbReference type="ARBA" id="ARBA00004613"/>
    </source>
</evidence>
<dbReference type="SMART" id="SM00047">
    <property type="entry name" value="LYZ2"/>
    <property type="match status" value="1"/>
</dbReference>
<dbReference type="PANTHER" id="PTHR33308:SF10">
    <property type="entry name" value="EXO-GLUCOSAMINIDASE LYTG"/>
    <property type="match status" value="1"/>
</dbReference>
<dbReference type="Proteomes" id="UP000257055">
    <property type="component" value="Unassembled WGS sequence"/>
</dbReference>
<reference evidence="8" key="1">
    <citation type="submission" date="2015-04" db="EMBL/GenBank/DDBJ databases">
        <authorList>
            <person name="Schardt J."/>
            <person name="Mueller-Herbst S."/>
            <person name="Scherer S."/>
            <person name="Huptas C."/>
        </authorList>
    </citation>
    <scope>NUCLEOTIDE SEQUENCE [LARGE SCALE GENOMIC DNA]</scope>
    <source>
        <strain evidence="8">Kiel-L1</strain>
    </source>
</reference>
<evidence type="ECO:0000256" key="3">
    <source>
        <dbReference type="ARBA" id="ARBA00022729"/>
    </source>
</evidence>
<dbReference type="RefSeq" id="WP_115752706.1">
    <property type="nucleotide sequence ID" value="NZ_LARY01000001.1"/>
</dbReference>
<evidence type="ECO:0000256" key="2">
    <source>
        <dbReference type="ARBA" id="ARBA00022525"/>
    </source>
</evidence>
<evidence type="ECO:0000256" key="4">
    <source>
        <dbReference type="ARBA" id="ARBA00022801"/>
    </source>
</evidence>
<dbReference type="PROSITE" id="PS51780">
    <property type="entry name" value="GW"/>
    <property type="match status" value="1"/>
</dbReference>
<dbReference type="Gene3D" id="1.10.530.10">
    <property type="match status" value="1"/>
</dbReference>
<keyword evidence="3" id="KW-0732">Signal</keyword>
<dbReference type="GO" id="GO:0005576">
    <property type="term" value="C:extracellular region"/>
    <property type="evidence" value="ECO:0007669"/>
    <property type="project" value="UniProtKB-SubCell"/>
</dbReference>
<dbReference type="Pfam" id="PF13457">
    <property type="entry name" value="GW"/>
    <property type="match status" value="1"/>
</dbReference>
<dbReference type="PRINTS" id="PR01002">
    <property type="entry name" value="FLGFLGJ"/>
</dbReference>
<dbReference type="GO" id="GO:0071555">
    <property type="term" value="P:cell wall organization"/>
    <property type="evidence" value="ECO:0007669"/>
    <property type="project" value="UniProtKB-KW"/>
</dbReference>
<dbReference type="Pfam" id="PF01832">
    <property type="entry name" value="Glucosaminidase"/>
    <property type="match status" value="1"/>
</dbReference>
<dbReference type="PANTHER" id="PTHR33308">
    <property type="entry name" value="PEPTIDOGLYCAN HYDROLASE FLGJ"/>
    <property type="match status" value="1"/>
</dbReference>
<dbReference type="InterPro" id="IPR025987">
    <property type="entry name" value="GW_dom"/>
</dbReference>
<name>A0A3D8TVJ0_9LIST</name>
<proteinExistence type="predicted"/>
<dbReference type="InterPro" id="IPR002901">
    <property type="entry name" value="MGlyc_endo_b_GlcNAc-like_dom"/>
</dbReference>
<keyword evidence="8" id="KW-1185">Reference proteome</keyword>
<dbReference type="Gene3D" id="2.30.30.170">
    <property type="match status" value="1"/>
</dbReference>
<protein>
    <submittedName>
        <fullName evidence="7">N-acetylmuramoyl-L-alanine amidase</fullName>
    </submittedName>
</protein>
<gene>
    <name evidence="7" type="ORF">UR08_03300</name>
</gene>
<dbReference type="GO" id="GO:0004040">
    <property type="term" value="F:amidase activity"/>
    <property type="evidence" value="ECO:0007669"/>
    <property type="project" value="InterPro"/>
</dbReference>
<dbReference type="Gene3D" id="4.10.80.30">
    <property type="entry name" value="DNA polymerase, domain 6"/>
    <property type="match status" value="1"/>
</dbReference>
<evidence type="ECO:0000259" key="6">
    <source>
        <dbReference type="PROSITE" id="PS51780"/>
    </source>
</evidence>